<feature type="domain" description="RlmI-like PUA" evidence="9">
    <location>
        <begin position="8"/>
        <end position="74"/>
    </location>
</feature>
<keyword evidence="6" id="KW-0949">S-adenosyl-L-methionine</keyword>
<protein>
    <submittedName>
        <fullName evidence="10">SAM-dependent methyltransferase</fullName>
    </submittedName>
</protein>
<dbReference type="Gene3D" id="3.40.50.150">
    <property type="entry name" value="Vaccinia Virus protein VP39"/>
    <property type="match status" value="1"/>
</dbReference>
<dbReference type="InterPro" id="IPR041532">
    <property type="entry name" value="RlmI-like_PUA"/>
</dbReference>
<keyword evidence="5 10" id="KW-0808">Transferase</keyword>
<evidence type="ECO:0000256" key="5">
    <source>
        <dbReference type="ARBA" id="ARBA00022679"/>
    </source>
</evidence>
<dbReference type="Pfam" id="PF17785">
    <property type="entry name" value="PUA_3"/>
    <property type="match status" value="1"/>
</dbReference>
<evidence type="ECO:0000256" key="1">
    <source>
        <dbReference type="ARBA" id="ARBA00004496"/>
    </source>
</evidence>
<evidence type="ECO:0000259" key="8">
    <source>
        <dbReference type="Pfam" id="PF10672"/>
    </source>
</evidence>
<dbReference type="AlphaFoldDB" id="A0A1B4XDB3"/>
<dbReference type="SUPFAM" id="SSF88697">
    <property type="entry name" value="PUA domain-like"/>
    <property type="match status" value="1"/>
</dbReference>
<evidence type="ECO:0000256" key="4">
    <source>
        <dbReference type="ARBA" id="ARBA00022603"/>
    </source>
</evidence>
<dbReference type="InParanoid" id="A0A1B4XDB3"/>
<sequence length="399" mass="44589">MTAILPSLRLNKNEDRRLRAGHVWVFSNEVDTKLTPLTQFEPGQAVLIESAGGQVIGSGYVNPHALICARLVSRDPKYILDQSLLTHRLNIALSLRERLFDAPYYRLAFGDSDGLPGLVVDRYGDILVAQITTAGMEKLKTEIVAALQKVVRPGAILFRNDTSTRELEGLTSYVETALGEAPESITLEENGVKFAVPLLTGQKTGWFYDQRPNRARFRHYIKGQRVLDVFSYLGAWGVQAAAAGAESVTCVDSSPKAVEAIQHNAELNGVAAKVTAEREDAFEMLRRLRAARERFDVVVIDPPAFIKRKKDIKEGTQAYQRLNQMAMQVLSKDGVLVSCSCSYHLHRDELRDILLKNSRHIDRFMEIIEEGHQGPDHPMHPAIPETGYLKAFFVRLLPS</sequence>
<evidence type="ECO:0000259" key="9">
    <source>
        <dbReference type="Pfam" id="PF17785"/>
    </source>
</evidence>
<dbReference type="KEGG" id="slim:SCL_0450"/>
<dbReference type="InterPro" id="IPR036974">
    <property type="entry name" value="PUA_sf"/>
</dbReference>
<evidence type="ECO:0000313" key="11">
    <source>
        <dbReference type="Proteomes" id="UP000243180"/>
    </source>
</evidence>
<dbReference type="OrthoDB" id="9805492at2"/>
<dbReference type="Proteomes" id="UP000243180">
    <property type="component" value="Chromosome"/>
</dbReference>
<dbReference type="GO" id="GO:0008168">
    <property type="term" value="F:methyltransferase activity"/>
    <property type="evidence" value="ECO:0007669"/>
    <property type="project" value="UniProtKB-KW"/>
</dbReference>
<comment type="similarity">
    <text evidence="7">Belongs to the methyltransferase superfamily. RlmI family.</text>
</comment>
<evidence type="ECO:0000256" key="7">
    <source>
        <dbReference type="ARBA" id="ARBA00038091"/>
    </source>
</evidence>
<dbReference type="SUPFAM" id="SSF53335">
    <property type="entry name" value="S-adenosyl-L-methionine-dependent methyltransferases"/>
    <property type="match status" value="1"/>
</dbReference>
<dbReference type="PANTHER" id="PTHR42873">
    <property type="entry name" value="RIBOSOMAL RNA LARGE SUBUNIT METHYLTRANSFERASE"/>
    <property type="match status" value="1"/>
</dbReference>
<dbReference type="EMBL" id="AP014879">
    <property type="protein sequence ID" value="BAV32772.1"/>
    <property type="molecule type" value="Genomic_DNA"/>
</dbReference>
<dbReference type="GO" id="GO:0005737">
    <property type="term" value="C:cytoplasm"/>
    <property type="evidence" value="ECO:0007669"/>
    <property type="project" value="UniProtKB-SubCell"/>
</dbReference>
<gene>
    <name evidence="10" type="ORF">SCL_0450</name>
</gene>
<dbReference type="CDD" id="cd02440">
    <property type="entry name" value="AdoMet_MTases"/>
    <property type="match status" value="1"/>
</dbReference>
<keyword evidence="4 10" id="KW-0489">Methyltransferase</keyword>
<dbReference type="CDD" id="cd21153">
    <property type="entry name" value="PUA_RlmI"/>
    <property type="match status" value="1"/>
</dbReference>
<comment type="subcellular location">
    <subcellularLocation>
        <location evidence="1">Cytoplasm</location>
    </subcellularLocation>
</comment>
<feature type="domain" description="S-adenosylmethionine-dependent methyltransferase" evidence="8">
    <location>
        <begin position="174"/>
        <end position="376"/>
    </location>
</feature>
<evidence type="ECO:0000256" key="3">
    <source>
        <dbReference type="ARBA" id="ARBA00022552"/>
    </source>
</evidence>
<keyword evidence="11" id="KW-1185">Reference proteome</keyword>
<accession>A0A1B4XDB3</accession>
<dbReference type="GO" id="GO:0003723">
    <property type="term" value="F:RNA binding"/>
    <property type="evidence" value="ECO:0007669"/>
    <property type="project" value="InterPro"/>
</dbReference>
<evidence type="ECO:0000256" key="6">
    <source>
        <dbReference type="ARBA" id="ARBA00022691"/>
    </source>
</evidence>
<organism evidence="10 11">
    <name type="scientific">Sulfuricaulis limicola</name>
    <dbReference type="NCBI Taxonomy" id="1620215"/>
    <lineage>
        <taxon>Bacteria</taxon>
        <taxon>Pseudomonadati</taxon>
        <taxon>Pseudomonadota</taxon>
        <taxon>Gammaproteobacteria</taxon>
        <taxon>Acidiferrobacterales</taxon>
        <taxon>Acidiferrobacteraceae</taxon>
        <taxon>Sulfuricaulis</taxon>
    </lineage>
</organism>
<dbReference type="Gene3D" id="3.30.750.80">
    <property type="entry name" value="RNA methyltransferase domain (HRMD) like"/>
    <property type="match status" value="1"/>
</dbReference>
<evidence type="ECO:0000313" key="10">
    <source>
        <dbReference type="EMBL" id="BAV32772.1"/>
    </source>
</evidence>
<dbReference type="GO" id="GO:0006364">
    <property type="term" value="P:rRNA processing"/>
    <property type="evidence" value="ECO:0007669"/>
    <property type="project" value="UniProtKB-KW"/>
</dbReference>
<dbReference type="PANTHER" id="PTHR42873:SF1">
    <property type="entry name" value="S-ADENOSYLMETHIONINE-DEPENDENT METHYLTRANSFERASE DOMAIN-CONTAINING PROTEIN"/>
    <property type="match status" value="1"/>
</dbReference>
<dbReference type="FunCoup" id="A0A1B4XDB3">
    <property type="interactions" value="381"/>
</dbReference>
<evidence type="ECO:0000256" key="2">
    <source>
        <dbReference type="ARBA" id="ARBA00022490"/>
    </source>
</evidence>
<dbReference type="RefSeq" id="WP_096359589.1">
    <property type="nucleotide sequence ID" value="NZ_AP014879.1"/>
</dbReference>
<dbReference type="InterPro" id="IPR015947">
    <property type="entry name" value="PUA-like_sf"/>
</dbReference>
<proteinExistence type="inferred from homology"/>
<dbReference type="PROSITE" id="PS50890">
    <property type="entry name" value="PUA"/>
    <property type="match status" value="1"/>
</dbReference>
<keyword evidence="3" id="KW-0698">rRNA processing</keyword>
<dbReference type="GO" id="GO:0032259">
    <property type="term" value="P:methylation"/>
    <property type="evidence" value="ECO:0007669"/>
    <property type="project" value="UniProtKB-KW"/>
</dbReference>
<keyword evidence="2" id="KW-0963">Cytoplasm</keyword>
<dbReference type="InterPro" id="IPR019614">
    <property type="entry name" value="SAM-dep_methyl-trfase"/>
</dbReference>
<reference evidence="10 11" key="1">
    <citation type="submission" date="2015-05" db="EMBL/GenBank/DDBJ databases">
        <title>Complete genome sequence of a sulfur-oxidizing gammaproteobacterium strain HA5.</title>
        <authorList>
            <person name="Miura A."/>
            <person name="Kojima H."/>
            <person name="Fukui M."/>
        </authorList>
    </citation>
    <scope>NUCLEOTIDE SEQUENCE [LARGE SCALE GENOMIC DNA]</scope>
    <source>
        <strain evidence="10 11">HA5</strain>
    </source>
</reference>
<name>A0A1B4XDB3_9GAMM</name>
<dbReference type="Gene3D" id="2.30.130.10">
    <property type="entry name" value="PUA domain"/>
    <property type="match status" value="1"/>
</dbReference>
<dbReference type="Pfam" id="PF10672">
    <property type="entry name" value="Methyltrans_SAM"/>
    <property type="match status" value="1"/>
</dbReference>
<dbReference type="CDD" id="cd11572">
    <property type="entry name" value="RlmI_M_like"/>
    <property type="match status" value="1"/>
</dbReference>
<dbReference type="InterPro" id="IPR029063">
    <property type="entry name" value="SAM-dependent_MTases_sf"/>
</dbReference>